<evidence type="ECO:0000256" key="11">
    <source>
        <dbReference type="ARBA" id="ARBA00033056"/>
    </source>
</evidence>
<name>H6SMS8_PARPM</name>
<comment type="function">
    <text evidence="8">Acts on ADP-mannose and ADP-glucose as well as ADP-ribose. Prevents glycogen biosynthesis. The reaction catalyzed by this enzyme is a limiting step of the gluconeogenic process.</text>
</comment>
<dbReference type="PANTHER" id="PTHR11839:SF5">
    <property type="entry name" value="ADP-RIBOSE PYROPHOSPHATASE"/>
    <property type="match status" value="1"/>
</dbReference>
<dbReference type="PROSITE" id="PS00893">
    <property type="entry name" value="NUDIX_BOX"/>
    <property type="match status" value="1"/>
</dbReference>
<evidence type="ECO:0000259" key="16">
    <source>
        <dbReference type="PROSITE" id="PS51462"/>
    </source>
</evidence>
<feature type="compositionally biased region" description="Basic residues" evidence="15">
    <location>
        <begin position="7"/>
        <end position="16"/>
    </location>
</feature>
<keyword evidence="5 13" id="KW-0479">Metal-binding</keyword>
<dbReference type="GO" id="GO:0047631">
    <property type="term" value="F:ADP-ribose diphosphatase activity"/>
    <property type="evidence" value="ECO:0007669"/>
    <property type="project" value="UniProtKB-EC"/>
</dbReference>
<evidence type="ECO:0000256" key="3">
    <source>
        <dbReference type="ARBA" id="ARBA00012453"/>
    </source>
</evidence>
<dbReference type="InterPro" id="IPR020084">
    <property type="entry name" value="NUDIX_hydrolase_CS"/>
</dbReference>
<dbReference type="KEGG" id="rpm:RSPPHO_02587"/>
<feature type="binding site" evidence="13">
    <location>
        <position position="123"/>
    </location>
    <ligand>
        <name>Mg(2+)</name>
        <dbReference type="ChEBI" id="CHEBI:18420"/>
        <label>1</label>
    </ligand>
</feature>
<dbReference type="InterPro" id="IPR004385">
    <property type="entry name" value="NDP_pyrophosphatase"/>
</dbReference>
<dbReference type="EMBL" id="HE663493">
    <property type="protein sequence ID" value="CCG09213.1"/>
    <property type="molecule type" value="Genomic_DNA"/>
</dbReference>
<dbReference type="SUPFAM" id="SSF55811">
    <property type="entry name" value="Nudix"/>
    <property type="match status" value="1"/>
</dbReference>
<comment type="catalytic activity">
    <reaction evidence="12">
        <text>ADP-D-ribose + H2O = D-ribose 5-phosphate + AMP + 2 H(+)</text>
        <dbReference type="Rhea" id="RHEA:10412"/>
        <dbReference type="ChEBI" id="CHEBI:15377"/>
        <dbReference type="ChEBI" id="CHEBI:15378"/>
        <dbReference type="ChEBI" id="CHEBI:57967"/>
        <dbReference type="ChEBI" id="CHEBI:78346"/>
        <dbReference type="ChEBI" id="CHEBI:456215"/>
        <dbReference type="EC" id="3.6.1.13"/>
    </reaction>
</comment>
<gene>
    <name evidence="17" type="ORF">RSPPHO_02587</name>
</gene>
<evidence type="ECO:0000256" key="1">
    <source>
        <dbReference type="ARBA" id="ARBA00001946"/>
    </source>
</evidence>
<keyword evidence="18" id="KW-1185">Reference proteome</keyword>
<feature type="binding site" evidence="13">
    <location>
        <position position="139"/>
    </location>
    <ligand>
        <name>Mg(2+)</name>
        <dbReference type="ChEBI" id="CHEBI:18420"/>
        <label>1</label>
    </ligand>
</feature>
<dbReference type="EC" id="3.6.1.13" evidence="3"/>
<organism evidence="17 18">
    <name type="scientific">Pararhodospirillum photometricum DSM 122</name>
    <dbReference type="NCBI Taxonomy" id="1150469"/>
    <lineage>
        <taxon>Bacteria</taxon>
        <taxon>Pseudomonadati</taxon>
        <taxon>Pseudomonadota</taxon>
        <taxon>Alphaproteobacteria</taxon>
        <taxon>Rhodospirillales</taxon>
        <taxon>Rhodospirillaceae</taxon>
        <taxon>Pararhodospirillum</taxon>
    </lineage>
</organism>
<evidence type="ECO:0000313" key="17">
    <source>
        <dbReference type="EMBL" id="CCG09213.1"/>
    </source>
</evidence>
<keyword evidence="6 17" id="KW-0378">Hydrolase</keyword>
<protein>
    <recommendedName>
        <fullName evidence="4">ADP-ribose pyrophosphatase</fullName>
        <ecNumber evidence="3">3.6.1.13</ecNumber>
    </recommendedName>
    <alternativeName>
        <fullName evidence="9">ADP-ribose diphosphatase</fullName>
    </alternativeName>
    <alternativeName>
        <fullName evidence="11">ADP-ribose phosphohydrolase</fullName>
    </alternativeName>
    <alternativeName>
        <fullName evidence="10">Adenosine diphosphoribose pyrophosphatase</fullName>
    </alternativeName>
</protein>
<proteinExistence type="inferred from homology"/>
<dbReference type="GO" id="GO:0006753">
    <property type="term" value="P:nucleoside phosphate metabolic process"/>
    <property type="evidence" value="ECO:0007669"/>
    <property type="project" value="TreeGrafter"/>
</dbReference>
<comment type="similarity">
    <text evidence="2">Belongs to the Nudix hydrolase family. NudF subfamily.</text>
</comment>
<dbReference type="InterPro" id="IPR000086">
    <property type="entry name" value="NUDIX_hydrolase_dom"/>
</dbReference>
<comment type="cofactor">
    <cofactor evidence="1 13">
        <name>Mg(2+)</name>
        <dbReference type="ChEBI" id="CHEBI:18420"/>
    </cofactor>
</comment>
<dbReference type="GO" id="GO:0019693">
    <property type="term" value="P:ribose phosphate metabolic process"/>
    <property type="evidence" value="ECO:0007669"/>
    <property type="project" value="TreeGrafter"/>
</dbReference>
<evidence type="ECO:0000256" key="6">
    <source>
        <dbReference type="ARBA" id="ARBA00022801"/>
    </source>
</evidence>
<evidence type="ECO:0000256" key="12">
    <source>
        <dbReference type="ARBA" id="ARBA00049546"/>
    </source>
</evidence>
<dbReference type="GO" id="GO:0046872">
    <property type="term" value="F:metal ion binding"/>
    <property type="evidence" value="ECO:0007669"/>
    <property type="project" value="UniProtKB-KW"/>
</dbReference>
<evidence type="ECO:0000256" key="8">
    <source>
        <dbReference type="ARBA" id="ARBA00025164"/>
    </source>
</evidence>
<dbReference type="PROSITE" id="PS51462">
    <property type="entry name" value="NUDIX"/>
    <property type="match status" value="1"/>
</dbReference>
<feature type="binding site" evidence="13">
    <location>
        <position position="143"/>
    </location>
    <ligand>
        <name>Mg(2+)</name>
        <dbReference type="ChEBI" id="CHEBI:18420"/>
        <label>1</label>
    </ligand>
</feature>
<sequence>MNERKGGLGHRPRRGPGRQPRVAASSPLPSSQQKGPPMPPSKVEIIARETAYKGYLQVDRIRLRHELFAGGQGPEVRREVIERGHAVAVLPYDPGTDTVVLLEQFRPGVWAAGETGWMLEIVAGIIEDGETAEAVARRESLEECGLAVEALEPVGRIFVSPGILTETVTIYCGRVDASQAGGIHGVAAEGEDIRVFALPATEALAWLQAGRFTNATALVAMQWLALHREALRARWA</sequence>
<evidence type="ECO:0000256" key="15">
    <source>
        <dbReference type="SAM" id="MobiDB-lite"/>
    </source>
</evidence>
<evidence type="ECO:0000256" key="7">
    <source>
        <dbReference type="ARBA" id="ARBA00022842"/>
    </source>
</evidence>
<dbReference type="CDD" id="cd24155">
    <property type="entry name" value="NUDIX_ADPRase"/>
    <property type="match status" value="1"/>
</dbReference>
<feature type="short sequence motif" description="Nudix box" evidence="14">
    <location>
        <begin position="124"/>
        <end position="146"/>
    </location>
</feature>
<dbReference type="STRING" id="1150469.RSPPHO_02587"/>
<keyword evidence="7 13" id="KW-0460">Magnesium</keyword>
<evidence type="ECO:0000256" key="14">
    <source>
        <dbReference type="PIRSR" id="PIRSR604385-3"/>
    </source>
</evidence>
<evidence type="ECO:0000256" key="13">
    <source>
        <dbReference type="PIRSR" id="PIRSR604385-2"/>
    </source>
</evidence>
<dbReference type="InterPro" id="IPR015797">
    <property type="entry name" value="NUDIX_hydrolase-like_dom_sf"/>
</dbReference>
<dbReference type="AlphaFoldDB" id="H6SMS8"/>
<dbReference type="GO" id="GO:0005829">
    <property type="term" value="C:cytosol"/>
    <property type="evidence" value="ECO:0007669"/>
    <property type="project" value="TreeGrafter"/>
</dbReference>
<dbReference type="Proteomes" id="UP000033220">
    <property type="component" value="Chromosome DSM 122"/>
</dbReference>
<evidence type="ECO:0000256" key="4">
    <source>
        <dbReference type="ARBA" id="ARBA00013297"/>
    </source>
</evidence>
<evidence type="ECO:0000313" key="18">
    <source>
        <dbReference type="Proteomes" id="UP000033220"/>
    </source>
</evidence>
<evidence type="ECO:0000256" key="5">
    <source>
        <dbReference type="ARBA" id="ARBA00022723"/>
    </source>
</evidence>
<evidence type="ECO:0000256" key="2">
    <source>
        <dbReference type="ARBA" id="ARBA00007482"/>
    </source>
</evidence>
<feature type="domain" description="Nudix hydrolase" evidence="16">
    <location>
        <begin position="82"/>
        <end position="220"/>
    </location>
</feature>
<evidence type="ECO:0000256" key="10">
    <source>
        <dbReference type="ARBA" id="ARBA00030308"/>
    </source>
</evidence>
<feature type="binding site" evidence="13">
    <location>
        <position position="191"/>
    </location>
    <ligand>
        <name>Mg(2+)</name>
        <dbReference type="ChEBI" id="CHEBI:18420"/>
        <label>1</label>
    </ligand>
</feature>
<dbReference type="Gene3D" id="3.90.79.10">
    <property type="entry name" value="Nucleoside Triphosphate Pyrophosphohydrolase"/>
    <property type="match status" value="1"/>
</dbReference>
<dbReference type="PANTHER" id="PTHR11839">
    <property type="entry name" value="UDP/ADP-SUGAR PYROPHOSPHATASE"/>
    <property type="match status" value="1"/>
</dbReference>
<dbReference type="Pfam" id="PF00293">
    <property type="entry name" value="NUDIX"/>
    <property type="match status" value="1"/>
</dbReference>
<accession>H6SMS8</accession>
<dbReference type="GO" id="GO:0019144">
    <property type="term" value="F:ADP-sugar diphosphatase activity"/>
    <property type="evidence" value="ECO:0007669"/>
    <property type="project" value="TreeGrafter"/>
</dbReference>
<reference evidence="17 18" key="1">
    <citation type="submission" date="2012-02" db="EMBL/GenBank/DDBJ databases">
        <title>Shotgun genome sequence of Phaeospirillum photometricum DSM 122.</title>
        <authorList>
            <person name="Duquesne K."/>
            <person name="Sturgis J."/>
        </authorList>
    </citation>
    <scope>NUCLEOTIDE SEQUENCE [LARGE SCALE GENOMIC DNA]</scope>
    <source>
        <strain evidence="18">DSM122</strain>
    </source>
</reference>
<dbReference type="eggNOG" id="COG0494">
    <property type="taxonomic scope" value="Bacteria"/>
</dbReference>
<dbReference type="PATRIC" id="fig|1150469.3.peg.2942"/>
<feature type="region of interest" description="Disordered" evidence="15">
    <location>
        <begin position="1"/>
        <end position="41"/>
    </location>
</feature>
<dbReference type="HOGENOM" id="CLU_062658_6_1_5"/>
<evidence type="ECO:0000256" key="9">
    <source>
        <dbReference type="ARBA" id="ARBA00030162"/>
    </source>
</evidence>
<dbReference type="NCBIfam" id="TIGR00052">
    <property type="entry name" value="nudix-type nucleoside diphosphatase, YffH/AdpP family"/>
    <property type="match status" value="1"/>
</dbReference>